<accession>A0A4Y2SHP7</accession>
<organism evidence="1 2">
    <name type="scientific">Araneus ventricosus</name>
    <name type="common">Orbweaver spider</name>
    <name type="synonym">Epeira ventricosa</name>
    <dbReference type="NCBI Taxonomy" id="182803"/>
    <lineage>
        <taxon>Eukaryota</taxon>
        <taxon>Metazoa</taxon>
        <taxon>Ecdysozoa</taxon>
        <taxon>Arthropoda</taxon>
        <taxon>Chelicerata</taxon>
        <taxon>Arachnida</taxon>
        <taxon>Araneae</taxon>
        <taxon>Araneomorphae</taxon>
        <taxon>Entelegynae</taxon>
        <taxon>Araneoidea</taxon>
        <taxon>Araneidae</taxon>
        <taxon>Araneus</taxon>
    </lineage>
</organism>
<protein>
    <submittedName>
        <fullName evidence="1">Uncharacterized protein</fullName>
    </submittedName>
</protein>
<keyword evidence="2" id="KW-1185">Reference proteome</keyword>
<evidence type="ECO:0000313" key="1">
    <source>
        <dbReference type="EMBL" id="GBN87762.1"/>
    </source>
</evidence>
<dbReference type="EMBL" id="BGPR01021955">
    <property type="protein sequence ID" value="GBN87762.1"/>
    <property type="molecule type" value="Genomic_DNA"/>
</dbReference>
<dbReference type="AlphaFoldDB" id="A0A4Y2SHP7"/>
<name>A0A4Y2SHP7_ARAVE</name>
<proteinExistence type="predicted"/>
<gene>
    <name evidence="1" type="ORF">AVEN_197652_1</name>
</gene>
<comment type="caution">
    <text evidence="1">The sequence shown here is derived from an EMBL/GenBank/DDBJ whole genome shotgun (WGS) entry which is preliminary data.</text>
</comment>
<reference evidence="1 2" key="1">
    <citation type="journal article" date="2019" name="Sci. Rep.">
        <title>Orb-weaving spider Araneus ventricosus genome elucidates the spidroin gene catalogue.</title>
        <authorList>
            <person name="Kono N."/>
            <person name="Nakamura H."/>
            <person name="Ohtoshi R."/>
            <person name="Moran D.A.P."/>
            <person name="Shinohara A."/>
            <person name="Yoshida Y."/>
            <person name="Fujiwara M."/>
            <person name="Mori M."/>
            <person name="Tomita M."/>
            <person name="Arakawa K."/>
        </authorList>
    </citation>
    <scope>NUCLEOTIDE SEQUENCE [LARGE SCALE GENOMIC DNA]</scope>
</reference>
<sequence>MKVAEFELEQVLQHLSRFKMSKAYSRIPSCKEVTIYVRGCTADDSFVTMRGLNELLDHTTECGWHLSCNKIDYHGFVTHNCVAVDAYKICLWI</sequence>
<dbReference type="Proteomes" id="UP000499080">
    <property type="component" value="Unassembled WGS sequence"/>
</dbReference>
<evidence type="ECO:0000313" key="2">
    <source>
        <dbReference type="Proteomes" id="UP000499080"/>
    </source>
</evidence>